<organism evidence="11 12">
    <name type="scientific">Desulfotignum phosphitoxidans DSM 13687</name>
    <dbReference type="NCBI Taxonomy" id="1286635"/>
    <lineage>
        <taxon>Bacteria</taxon>
        <taxon>Pseudomonadati</taxon>
        <taxon>Thermodesulfobacteriota</taxon>
        <taxon>Desulfobacteria</taxon>
        <taxon>Desulfobacterales</taxon>
        <taxon>Desulfobacteraceae</taxon>
        <taxon>Desulfotignum</taxon>
    </lineage>
</organism>
<dbReference type="RefSeq" id="WP_006963769.1">
    <property type="nucleotide sequence ID" value="NZ_APJX01000001.1"/>
</dbReference>
<evidence type="ECO:0000256" key="5">
    <source>
        <dbReference type="ARBA" id="ARBA00022927"/>
    </source>
</evidence>
<keyword evidence="6 9" id="KW-1133">Transmembrane helix</keyword>
<dbReference type="GO" id="GO:0065002">
    <property type="term" value="P:intracellular protein transmembrane transport"/>
    <property type="evidence" value="ECO:0007669"/>
    <property type="project" value="UniProtKB-UniRule"/>
</dbReference>
<dbReference type="Proteomes" id="UP000014216">
    <property type="component" value="Unassembled WGS sequence"/>
</dbReference>
<dbReference type="InterPro" id="IPR001901">
    <property type="entry name" value="Translocase_SecE/Sec61-g"/>
</dbReference>
<dbReference type="Pfam" id="PF00584">
    <property type="entry name" value="SecE"/>
    <property type="match status" value="1"/>
</dbReference>
<evidence type="ECO:0000256" key="2">
    <source>
        <dbReference type="ARBA" id="ARBA00022448"/>
    </source>
</evidence>
<protein>
    <recommendedName>
        <fullName evidence="9">Protein translocase subunit SecE</fullName>
    </recommendedName>
</protein>
<evidence type="ECO:0000256" key="1">
    <source>
        <dbReference type="ARBA" id="ARBA00004370"/>
    </source>
</evidence>
<comment type="caution">
    <text evidence="11">The sequence shown here is derived from an EMBL/GenBank/DDBJ whole genome shotgun (WGS) entry which is preliminary data.</text>
</comment>
<evidence type="ECO:0000256" key="6">
    <source>
        <dbReference type="ARBA" id="ARBA00022989"/>
    </source>
</evidence>
<dbReference type="InterPro" id="IPR038379">
    <property type="entry name" value="SecE_sf"/>
</dbReference>
<dbReference type="GO" id="GO:0005886">
    <property type="term" value="C:plasma membrane"/>
    <property type="evidence" value="ECO:0007669"/>
    <property type="project" value="UniProtKB-SubCell"/>
</dbReference>
<keyword evidence="5 9" id="KW-0653">Protein transport</keyword>
<proteinExistence type="inferred from homology"/>
<sequence>MSRLQKKKPAIEKKKKKEANKSVTANENVSPVRQTAASGLSKIKPENQTMASKDKKENFVFTATEFLREVKVELKKVTWPTRKQTTGTTIVVIIFVFILAVFLGIFDYSLSKLVQVVLT</sequence>
<keyword evidence="2 9" id="KW-0813">Transport</keyword>
<dbReference type="HAMAP" id="MF_00422">
    <property type="entry name" value="SecE"/>
    <property type="match status" value="1"/>
</dbReference>
<keyword evidence="8 9" id="KW-0472">Membrane</keyword>
<comment type="subcellular location">
    <subcellularLocation>
        <location evidence="9">Cell membrane</location>
        <topology evidence="9">Single-pass membrane protein</topology>
    </subcellularLocation>
    <subcellularLocation>
        <location evidence="1">Membrane</location>
    </subcellularLocation>
</comment>
<comment type="similarity">
    <text evidence="9">Belongs to the SecE/SEC61-gamma family.</text>
</comment>
<dbReference type="GO" id="GO:0008320">
    <property type="term" value="F:protein transmembrane transporter activity"/>
    <property type="evidence" value="ECO:0007669"/>
    <property type="project" value="UniProtKB-UniRule"/>
</dbReference>
<keyword evidence="3 9" id="KW-1003">Cell membrane</keyword>
<evidence type="ECO:0000256" key="8">
    <source>
        <dbReference type="ARBA" id="ARBA00023136"/>
    </source>
</evidence>
<evidence type="ECO:0000313" key="12">
    <source>
        <dbReference type="Proteomes" id="UP000014216"/>
    </source>
</evidence>
<accession>S0G2H3</accession>
<dbReference type="InterPro" id="IPR005807">
    <property type="entry name" value="SecE_bac"/>
</dbReference>
<evidence type="ECO:0000256" key="4">
    <source>
        <dbReference type="ARBA" id="ARBA00022692"/>
    </source>
</evidence>
<feature type="compositionally biased region" description="Polar residues" evidence="10">
    <location>
        <begin position="22"/>
        <end position="38"/>
    </location>
</feature>
<gene>
    <name evidence="9 11" type="primary">secE</name>
    <name evidence="11" type="ORF">Dpo_1c02410</name>
</gene>
<dbReference type="PANTHER" id="PTHR33910">
    <property type="entry name" value="PROTEIN TRANSLOCASE SUBUNIT SECE"/>
    <property type="match status" value="1"/>
</dbReference>
<dbReference type="PATRIC" id="fig|1286635.3.peg.263"/>
<keyword evidence="7 9" id="KW-0811">Translocation</keyword>
<reference evidence="11 12" key="1">
    <citation type="journal article" date="2013" name="Genome Announc.">
        <title>Draft Genome Sequence of Desulfotignum phosphitoxidans DSM 13687 Strain FiPS-3.</title>
        <authorList>
            <person name="Poehlein A."/>
            <person name="Daniel R."/>
            <person name="Simeonova D.D."/>
        </authorList>
    </citation>
    <scope>NUCLEOTIDE SEQUENCE [LARGE SCALE GENOMIC DNA]</scope>
    <source>
        <strain evidence="11 12">DSM 13687</strain>
    </source>
</reference>
<comment type="function">
    <text evidence="9">Essential subunit of the Sec protein translocation channel SecYEG. Clamps together the 2 halves of SecY. May contact the channel plug during translocation.</text>
</comment>
<feature type="region of interest" description="Disordered" evidence="10">
    <location>
        <begin position="1"/>
        <end position="51"/>
    </location>
</feature>
<dbReference type="PROSITE" id="PS01067">
    <property type="entry name" value="SECE_SEC61G"/>
    <property type="match status" value="1"/>
</dbReference>
<evidence type="ECO:0000256" key="7">
    <source>
        <dbReference type="ARBA" id="ARBA00023010"/>
    </source>
</evidence>
<dbReference type="EMBL" id="APJX01000001">
    <property type="protein sequence ID" value="EMS81110.1"/>
    <property type="molecule type" value="Genomic_DNA"/>
</dbReference>
<evidence type="ECO:0000313" key="11">
    <source>
        <dbReference type="EMBL" id="EMS81110.1"/>
    </source>
</evidence>
<evidence type="ECO:0000256" key="10">
    <source>
        <dbReference type="SAM" id="MobiDB-lite"/>
    </source>
</evidence>
<dbReference type="GO" id="GO:0009306">
    <property type="term" value="P:protein secretion"/>
    <property type="evidence" value="ECO:0007669"/>
    <property type="project" value="UniProtKB-UniRule"/>
</dbReference>
<keyword evidence="4 9" id="KW-0812">Transmembrane</keyword>
<feature type="compositionally biased region" description="Basic residues" evidence="10">
    <location>
        <begin position="1"/>
        <end position="18"/>
    </location>
</feature>
<dbReference type="AlphaFoldDB" id="S0G2H3"/>
<dbReference type="PANTHER" id="PTHR33910:SF1">
    <property type="entry name" value="PROTEIN TRANSLOCASE SUBUNIT SECE"/>
    <property type="match status" value="1"/>
</dbReference>
<dbReference type="Gene3D" id="1.20.5.1030">
    <property type="entry name" value="Preprotein translocase secy subunit"/>
    <property type="match status" value="1"/>
</dbReference>
<feature type="transmembrane region" description="Helical" evidence="9">
    <location>
        <begin position="85"/>
        <end position="106"/>
    </location>
</feature>
<evidence type="ECO:0000256" key="9">
    <source>
        <dbReference type="HAMAP-Rule" id="MF_00422"/>
    </source>
</evidence>
<evidence type="ECO:0000256" key="3">
    <source>
        <dbReference type="ARBA" id="ARBA00022475"/>
    </source>
</evidence>
<name>S0G2H3_9BACT</name>
<comment type="subunit">
    <text evidence="9">Component of the Sec protein translocase complex. Heterotrimer consisting of SecY, SecE and SecG subunits. The heterotrimers can form oligomers, although 1 heterotrimer is thought to be able to translocate proteins. Interacts with the ribosome. Interacts with SecDF, and other proteins may be involved. Interacts with SecA.</text>
</comment>
<dbReference type="GO" id="GO:0006605">
    <property type="term" value="P:protein targeting"/>
    <property type="evidence" value="ECO:0007669"/>
    <property type="project" value="UniProtKB-UniRule"/>
</dbReference>
<dbReference type="NCBIfam" id="TIGR00964">
    <property type="entry name" value="secE_bact"/>
    <property type="match status" value="1"/>
</dbReference>
<keyword evidence="12" id="KW-1185">Reference proteome</keyword>
<dbReference type="GO" id="GO:0043952">
    <property type="term" value="P:protein transport by the Sec complex"/>
    <property type="evidence" value="ECO:0007669"/>
    <property type="project" value="UniProtKB-UniRule"/>
</dbReference>